<evidence type="ECO:0000313" key="3">
    <source>
        <dbReference type="EMBL" id="TKX30489.1"/>
    </source>
</evidence>
<keyword evidence="2" id="KW-0812">Transmembrane</keyword>
<evidence type="ECO:0000256" key="1">
    <source>
        <dbReference type="SAM" id="Coils"/>
    </source>
</evidence>
<keyword evidence="2" id="KW-0472">Membrane</keyword>
<keyword evidence="4" id="KW-1185">Reference proteome</keyword>
<dbReference type="EMBL" id="NXLZ01000010">
    <property type="protein sequence ID" value="TKX30489.1"/>
    <property type="molecule type" value="Genomic_DNA"/>
</dbReference>
<evidence type="ECO:0000313" key="4">
    <source>
        <dbReference type="Proteomes" id="UP000308838"/>
    </source>
</evidence>
<organism evidence="3 4">
    <name type="scientific">Campylobacter estrildidarum</name>
    <dbReference type="NCBI Taxonomy" id="2510189"/>
    <lineage>
        <taxon>Bacteria</taxon>
        <taxon>Pseudomonadati</taxon>
        <taxon>Campylobacterota</taxon>
        <taxon>Epsilonproteobacteria</taxon>
        <taxon>Campylobacterales</taxon>
        <taxon>Campylobacteraceae</taxon>
        <taxon>Campylobacter</taxon>
    </lineage>
</organism>
<dbReference type="AlphaFoldDB" id="A0A4U7BGP1"/>
<keyword evidence="2" id="KW-1133">Transmembrane helix</keyword>
<feature type="coiled-coil region" evidence="1">
    <location>
        <begin position="60"/>
        <end position="119"/>
    </location>
</feature>
<reference evidence="3 4" key="1">
    <citation type="submission" date="2018-05" db="EMBL/GenBank/DDBJ databases">
        <title>Novel Campyloabacter and Helicobacter Species and Strains.</title>
        <authorList>
            <person name="Mannion A.J."/>
            <person name="Shen Z."/>
            <person name="Fox J.G."/>
        </authorList>
    </citation>
    <scope>NUCLEOTIDE SEQUENCE [LARGE SCALE GENOMIC DNA]</scope>
    <source>
        <strain evidence="4">MIT17-664</strain>
    </source>
</reference>
<dbReference type="Proteomes" id="UP000308838">
    <property type="component" value="Unassembled WGS sequence"/>
</dbReference>
<accession>A0A4U7BGP1</accession>
<evidence type="ECO:0000256" key="2">
    <source>
        <dbReference type="SAM" id="Phobius"/>
    </source>
</evidence>
<proteinExistence type="predicted"/>
<feature type="transmembrane region" description="Helical" evidence="2">
    <location>
        <begin position="12"/>
        <end position="32"/>
    </location>
</feature>
<protein>
    <submittedName>
        <fullName evidence="3">Uncharacterized protein</fullName>
    </submittedName>
</protein>
<gene>
    <name evidence="3" type="ORF">CQA69_06325</name>
</gene>
<dbReference type="OrthoDB" id="9874095at2"/>
<sequence length="129" mass="15126">MMEYVSIIEKGGIVTLLALISVSVSYVAYKLFERVDRTQHIFTEIKYTQKRNNEIQSDILKEMQINNKISESQLENSRQQLESSNKLIDLHSKIIGDKLDNINQKIDGLKLEIRHYENRELRKMTGDKK</sequence>
<name>A0A4U7BGP1_9BACT</name>
<comment type="caution">
    <text evidence="3">The sequence shown here is derived from an EMBL/GenBank/DDBJ whole genome shotgun (WGS) entry which is preliminary data.</text>
</comment>
<keyword evidence="1" id="KW-0175">Coiled coil</keyword>